<feature type="compositionally biased region" description="Polar residues" evidence="1">
    <location>
        <begin position="205"/>
        <end position="218"/>
    </location>
</feature>
<feature type="region of interest" description="Disordered" evidence="1">
    <location>
        <begin position="370"/>
        <end position="413"/>
    </location>
</feature>
<gene>
    <name evidence="3" type="primary">LOC111600800</name>
</gene>
<feature type="region of interest" description="Disordered" evidence="1">
    <location>
        <begin position="85"/>
        <end position="222"/>
    </location>
</feature>
<proteinExistence type="predicted"/>
<keyword evidence="2" id="KW-1185">Reference proteome</keyword>
<feature type="compositionally biased region" description="Basic and acidic residues" evidence="1">
    <location>
        <begin position="384"/>
        <end position="393"/>
    </location>
</feature>
<organism evidence="2 3">
    <name type="scientific">Drosophila hydei</name>
    <name type="common">Fruit fly</name>
    <dbReference type="NCBI Taxonomy" id="7224"/>
    <lineage>
        <taxon>Eukaryota</taxon>
        <taxon>Metazoa</taxon>
        <taxon>Ecdysozoa</taxon>
        <taxon>Arthropoda</taxon>
        <taxon>Hexapoda</taxon>
        <taxon>Insecta</taxon>
        <taxon>Pterygota</taxon>
        <taxon>Neoptera</taxon>
        <taxon>Endopterygota</taxon>
        <taxon>Diptera</taxon>
        <taxon>Brachycera</taxon>
        <taxon>Muscomorpha</taxon>
        <taxon>Ephydroidea</taxon>
        <taxon>Drosophilidae</taxon>
        <taxon>Drosophila</taxon>
    </lineage>
</organism>
<feature type="compositionally biased region" description="Polar residues" evidence="1">
    <location>
        <begin position="85"/>
        <end position="117"/>
    </location>
</feature>
<feature type="compositionally biased region" description="Basic and acidic residues" evidence="1">
    <location>
        <begin position="813"/>
        <end position="822"/>
    </location>
</feature>
<feature type="region of interest" description="Disordered" evidence="1">
    <location>
        <begin position="569"/>
        <end position="599"/>
    </location>
</feature>
<feature type="compositionally biased region" description="Basic and acidic residues" evidence="1">
    <location>
        <begin position="240"/>
        <end position="249"/>
    </location>
</feature>
<accession>A0A6J2SVR1</accession>
<feature type="compositionally biased region" description="Polar residues" evidence="1">
    <location>
        <begin position="570"/>
        <end position="580"/>
    </location>
</feature>
<dbReference type="Proteomes" id="UP000504633">
    <property type="component" value="Unplaced"/>
</dbReference>
<feature type="region of interest" description="Disordered" evidence="1">
    <location>
        <begin position="799"/>
        <end position="822"/>
    </location>
</feature>
<dbReference type="OrthoDB" id="7875782at2759"/>
<feature type="region of interest" description="Disordered" evidence="1">
    <location>
        <begin position="657"/>
        <end position="712"/>
    </location>
</feature>
<dbReference type="KEGG" id="dhe:111600800"/>
<dbReference type="AlphaFoldDB" id="A0A6J2SVR1"/>
<feature type="region of interest" description="Disordered" evidence="1">
    <location>
        <begin position="236"/>
        <end position="283"/>
    </location>
</feature>
<name>A0A6J2SVR1_DROHY</name>
<feature type="compositionally biased region" description="Basic residues" evidence="1">
    <location>
        <begin position="394"/>
        <end position="405"/>
    </location>
</feature>
<feature type="compositionally biased region" description="Polar residues" evidence="1">
    <location>
        <begin position="590"/>
        <end position="599"/>
    </location>
</feature>
<evidence type="ECO:0000256" key="1">
    <source>
        <dbReference type="SAM" id="MobiDB-lite"/>
    </source>
</evidence>
<feature type="compositionally biased region" description="Polar residues" evidence="1">
    <location>
        <begin position="370"/>
        <end position="383"/>
    </location>
</feature>
<sequence length="971" mass="107035">MYNLNAVSCSPRKLCGCTCCCIHQQNSSAYRMANHMDSAYKGRHKAQGAGQMHFQRNCMTKAEAPLKAPNKQLMRAAVRTLEELSNGSVETASRMESNSSALAVPSESTKQSSSRKGSQLAPLKDSNGESEKTASRMGSRSSHLTAPKEQLVEATARMGSKSSAPGELTKGSAGGTSRIGSYSDKVEETSSKSSQPIEATKGAVGTSSRMRSQSSPLTEPNGDLVELVSRKGFKSIHLAQPKERSEGRELLPPAVQSREPVEVLSQPRKSMRGATNLGLSNSPKIGSKLASPFGSKIDAKSLNKSRFDKQMHGLATTTQERRPSTLPLKTTAKNQSAALDMNSKLFEELKLLLNERCFYGLRYNNNLLKQPQKSNEAKQSQTKAKSEKLEKLRPRTKLKKLKKKPPTSVPQAKPEPINELCFEGNVPLRISIPISKCIENFCNMNAKFYATNDRKTYSDPSTVKAVESACKFCITLYPMGCQPVMMPPAVAALAAAPETCAATALAAASPTNLAKSRQAQATVAKKSLRKKLLKPKKLPAAEFCCYCQHALPTKQTVNDEQESRMLNLKETPSNSVASMESRTRRREANQGGNSKYSKTNKNVQCWDRTSAALTSKCNCSESSSNDQQSKAILPSRMEEVAQPITLSETTIKSDQIIEDPAALPSSSRKRSFGSRLNNLPSSSRAPSQTSNTHSEYKTEYKNAASPRSSQATSIKSEALKELLTSIEEPIINSIVDRIENPHRVSTVDQVPTAVGEKPPEESERFFSQLVRNCNAHCEKTFLATQEILRRLTDVDKTREPDAYNSSHRTSVKAMDEHAERSNVEKPVNGYLNQTPKRCSSNFLKYNEIDSHSLSSDKLKSRARQKSLNLKLCRLKEDHNECLPTLIEYSVEAITRCPPKATDSKVPLDSNVNLMSGHEHLNDSNVDDILEDMEKCCHQLRPHCAINQTKIWAPFANQMTGKSWMKLSCQRS</sequence>
<feature type="compositionally biased region" description="Polar residues" evidence="1">
    <location>
        <begin position="674"/>
        <end position="693"/>
    </location>
</feature>
<evidence type="ECO:0000313" key="3">
    <source>
        <dbReference type="RefSeq" id="XP_030081246.1"/>
    </source>
</evidence>
<dbReference type="RefSeq" id="XP_030081246.1">
    <property type="nucleotide sequence ID" value="XM_030225386.1"/>
</dbReference>
<dbReference type="GeneID" id="111600800"/>
<protein>
    <submittedName>
        <fullName evidence="3">Uncharacterized protein LOC111600800</fullName>
    </submittedName>
</protein>
<reference evidence="3" key="1">
    <citation type="submission" date="2025-08" db="UniProtKB">
        <authorList>
            <consortium name="RefSeq"/>
        </authorList>
    </citation>
    <scope>IDENTIFICATION</scope>
    <source>
        <strain evidence="3">15085-1641.00</strain>
        <tissue evidence="3">Whole body</tissue>
    </source>
</reference>
<evidence type="ECO:0000313" key="2">
    <source>
        <dbReference type="Proteomes" id="UP000504633"/>
    </source>
</evidence>